<protein>
    <submittedName>
        <fullName evidence="8">WD repeat-containing protein 90-like</fullName>
    </submittedName>
</protein>
<dbReference type="PROSITE" id="PS50294">
    <property type="entry name" value="WD_REPEATS_REGION"/>
    <property type="match status" value="1"/>
</dbReference>
<dbReference type="PANTHER" id="PTHR13720">
    <property type="entry name" value="WD-40 REPEAT PROTEIN"/>
    <property type="match status" value="1"/>
</dbReference>
<sequence length="622" mass="68157">LFAYSCGCLVIVEDLHSGSQQHWLGHPEEISTLAVSHDAQVVASASGRGLGDSRCQVRIWDVPSRACRKVLFHHDTQVQAMAYSWDDRFLITLGDYADRVMALWNAHTYELMTSTRFSEPVHEVAFSPLLAGHLACVGKGAMTFWLMEQQGTDTSLKVHRVPVPEAVGPVELTSLCYSAGCLLYSGTSSGQICAWDTETDRCFMTWEADEGEIGVLQSHGNRLVSGSNTKRIRLWSVAAVQELRVRGSGARSSSVLLEQEMTLDGTVVSATFDDCMDMGIVGTTAGTLWYINWAENTSIRLISGHKNKVSEVAFSPDESHCATCGEDGSVRVWSLASMELVVQFQVLNQSCLCLSWSPVPNSLGGAEGQHIVAGYSDGTLRVFSVSQTEMELKMHPHSVAVTALSYSADGEIILSGDKEGLVAVSSPRTGMTIRLLTDHRSSPINVINGTRKQHAELGVDGSDLWLAASADRRVSVWVSDWMKDKCELLDWLSFPAPAGPEVPRPLPPTLAAFCPWDKSTVVYSGFGLQKEILFYSLPQKQVIEKIPLPYFATSLSLSPAACVIAVGFNERVVRLIDRTAKTERDHRGHDDAVSLCRFTPSGNRLFTASYNEILVWEVQSEC</sequence>
<dbReference type="PANTHER" id="PTHR13720:SF33">
    <property type="entry name" value="HELP DOMAIN-CONTAINING PROTEIN"/>
    <property type="match status" value="1"/>
</dbReference>
<keyword evidence="7" id="KW-1185">Reference proteome</keyword>
<feature type="repeat" description="WD" evidence="4">
    <location>
        <begin position="302"/>
        <end position="343"/>
    </location>
</feature>
<evidence type="ECO:0000256" key="1">
    <source>
        <dbReference type="ARBA" id="ARBA00022574"/>
    </source>
</evidence>
<evidence type="ECO:0000256" key="3">
    <source>
        <dbReference type="ARBA" id="ARBA00022737"/>
    </source>
</evidence>
<dbReference type="Proteomes" id="UP000694871">
    <property type="component" value="Unplaced"/>
</dbReference>
<proteinExistence type="predicted"/>
<dbReference type="InterPro" id="IPR050630">
    <property type="entry name" value="WD_repeat_EMAP"/>
</dbReference>
<name>A0ABM1KBM9_GEKJA</name>
<dbReference type="GeneID" id="107114192"/>
<feature type="non-terminal residue" evidence="8">
    <location>
        <position position="1"/>
    </location>
</feature>
<dbReference type="InterPro" id="IPR001680">
    <property type="entry name" value="WD40_rpt"/>
</dbReference>
<dbReference type="InterPro" id="IPR015943">
    <property type="entry name" value="WD40/YVTN_repeat-like_dom_sf"/>
</dbReference>
<evidence type="ECO:0000256" key="2">
    <source>
        <dbReference type="ARBA" id="ARBA00022701"/>
    </source>
</evidence>
<gene>
    <name evidence="8" type="primary">LOC107114192</name>
</gene>
<feature type="domain" description="EML-like first beta-propeller" evidence="6">
    <location>
        <begin position="19"/>
        <end position="243"/>
    </location>
</feature>
<evidence type="ECO:0000259" key="5">
    <source>
        <dbReference type="Pfam" id="PF23342"/>
    </source>
</evidence>
<evidence type="ECO:0000256" key="4">
    <source>
        <dbReference type="PROSITE-ProRule" id="PRU00221"/>
    </source>
</evidence>
<dbReference type="PROSITE" id="PS50082">
    <property type="entry name" value="WD_REPEATS_2"/>
    <property type="match status" value="1"/>
</dbReference>
<dbReference type="SUPFAM" id="SSF50998">
    <property type="entry name" value="Quinoprotein alcohol dehydrogenase-like"/>
    <property type="match status" value="2"/>
</dbReference>
<accession>A0ABM1KBM9</accession>
<organism evidence="7 8">
    <name type="scientific">Gekko japonicus</name>
    <name type="common">Schlegel's Japanese gecko</name>
    <dbReference type="NCBI Taxonomy" id="146911"/>
    <lineage>
        <taxon>Eukaryota</taxon>
        <taxon>Metazoa</taxon>
        <taxon>Chordata</taxon>
        <taxon>Craniata</taxon>
        <taxon>Vertebrata</taxon>
        <taxon>Euteleostomi</taxon>
        <taxon>Lepidosauria</taxon>
        <taxon>Squamata</taxon>
        <taxon>Bifurcata</taxon>
        <taxon>Gekkota</taxon>
        <taxon>Gekkonidae</taxon>
        <taxon>Gekkoninae</taxon>
        <taxon>Gekko</taxon>
    </lineage>
</organism>
<keyword evidence="2" id="KW-0493">Microtubule</keyword>
<evidence type="ECO:0000259" key="6">
    <source>
        <dbReference type="Pfam" id="PF23409"/>
    </source>
</evidence>
<dbReference type="InterPro" id="IPR055440">
    <property type="entry name" value="Beta-prop_WDR90_4th"/>
</dbReference>
<dbReference type="RefSeq" id="XP_015271116.1">
    <property type="nucleotide sequence ID" value="XM_015415630.1"/>
</dbReference>
<dbReference type="InterPro" id="IPR011047">
    <property type="entry name" value="Quinoprotein_ADH-like_sf"/>
</dbReference>
<keyword evidence="3" id="KW-0677">Repeat</keyword>
<keyword evidence="1 4" id="KW-0853">WD repeat</keyword>
<dbReference type="Pfam" id="PF23409">
    <property type="entry name" value="Beta-prop_EML"/>
    <property type="match status" value="1"/>
</dbReference>
<evidence type="ECO:0000313" key="8">
    <source>
        <dbReference type="RefSeq" id="XP_015271116.1"/>
    </source>
</evidence>
<dbReference type="Gene3D" id="2.130.10.10">
    <property type="entry name" value="YVTN repeat-like/Quinoprotein amine dehydrogenase"/>
    <property type="match status" value="3"/>
</dbReference>
<dbReference type="Pfam" id="PF23342">
    <property type="entry name" value="WDR90_beta-prop_4th"/>
    <property type="match status" value="1"/>
</dbReference>
<feature type="domain" description="WDR90 4th beta-propeller" evidence="5">
    <location>
        <begin position="308"/>
        <end position="620"/>
    </location>
</feature>
<evidence type="ECO:0000313" key="7">
    <source>
        <dbReference type="Proteomes" id="UP000694871"/>
    </source>
</evidence>
<dbReference type="InterPro" id="IPR055439">
    <property type="entry name" value="Beta-prop_EML_1st"/>
</dbReference>
<reference evidence="8" key="1">
    <citation type="submission" date="2025-08" db="UniProtKB">
        <authorList>
            <consortium name="RefSeq"/>
        </authorList>
    </citation>
    <scope>IDENTIFICATION</scope>
</reference>
<dbReference type="SMART" id="SM00320">
    <property type="entry name" value="WD40"/>
    <property type="match status" value="10"/>
</dbReference>